<comment type="caution">
    <text evidence="1">The sequence shown here is derived from an EMBL/GenBank/DDBJ whole genome shotgun (WGS) entry which is preliminary data.</text>
</comment>
<organism evidence="1 2">
    <name type="scientific">Asbolus verrucosus</name>
    <name type="common">Desert ironclad beetle</name>
    <dbReference type="NCBI Taxonomy" id="1661398"/>
    <lineage>
        <taxon>Eukaryota</taxon>
        <taxon>Metazoa</taxon>
        <taxon>Ecdysozoa</taxon>
        <taxon>Arthropoda</taxon>
        <taxon>Hexapoda</taxon>
        <taxon>Insecta</taxon>
        <taxon>Pterygota</taxon>
        <taxon>Neoptera</taxon>
        <taxon>Endopterygota</taxon>
        <taxon>Coleoptera</taxon>
        <taxon>Polyphaga</taxon>
        <taxon>Cucujiformia</taxon>
        <taxon>Tenebrionidae</taxon>
        <taxon>Pimeliinae</taxon>
        <taxon>Asbolus</taxon>
    </lineage>
</organism>
<accession>A0A482VF85</accession>
<gene>
    <name evidence="1" type="ORF">BDFB_011841</name>
</gene>
<keyword evidence="2" id="KW-1185">Reference proteome</keyword>
<evidence type="ECO:0000313" key="2">
    <source>
        <dbReference type="Proteomes" id="UP000292052"/>
    </source>
</evidence>
<protein>
    <submittedName>
        <fullName evidence="1">Uncharacterized protein</fullName>
    </submittedName>
</protein>
<dbReference type="EMBL" id="QDEB01105798">
    <property type="protein sequence ID" value="RZC00580.1"/>
    <property type="molecule type" value="Genomic_DNA"/>
</dbReference>
<dbReference type="AlphaFoldDB" id="A0A482VF85"/>
<sequence>MVQMRGLSDRRTSTPVIFFYGTI</sequence>
<name>A0A482VF85_ASBVE</name>
<evidence type="ECO:0000313" key="1">
    <source>
        <dbReference type="EMBL" id="RZC00580.1"/>
    </source>
</evidence>
<dbReference type="Proteomes" id="UP000292052">
    <property type="component" value="Unassembled WGS sequence"/>
</dbReference>
<proteinExistence type="predicted"/>
<reference evidence="1 2" key="1">
    <citation type="submission" date="2017-03" db="EMBL/GenBank/DDBJ databases">
        <title>Genome of the blue death feigning beetle - Asbolus verrucosus.</title>
        <authorList>
            <person name="Rider S.D."/>
        </authorList>
    </citation>
    <scope>NUCLEOTIDE SEQUENCE [LARGE SCALE GENOMIC DNA]</scope>
    <source>
        <strain evidence="1">Butters</strain>
        <tissue evidence="1">Head and leg muscle</tissue>
    </source>
</reference>